<dbReference type="RefSeq" id="WP_073256706.1">
    <property type="nucleotide sequence ID" value="NZ_FRCR01000007.1"/>
</dbReference>
<keyword evidence="3" id="KW-1185">Reference proteome</keyword>
<dbReference type="EMBL" id="FRCR01000007">
    <property type="protein sequence ID" value="SHM58424.1"/>
    <property type="molecule type" value="Genomic_DNA"/>
</dbReference>
<dbReference type="Pfam" id="PF04230">
    <property type="entry name" value="PS_pyruv_trans"/>
    <property type="match status" value="1"/>
</dbReference>
<dbReference type="OrthoDB" id="3199616at2"/>
<dbReference type="GO" id="GO:0016740">
    <property type="term" value="F:transferase activity"/>
    <property type="evidence" value="ECO:0007669"/>
    <property type="project" value="UniProtKB-KW"/>
</dbReference>
<name>A0A1M7JZN6_9FIRM</name>
<dbReference type="InterPro" id="IPR019896">
    <property type="entry name" value="Polysacch_pyruvyl_Trfase_CsaB"/>
</dbReference>
<feature type="domain" description="Polysaccharide pyruvyl transferase" evidence="1">
    <location>
        <begin position="14"/>
        <end position="298"/>
    </location>
</feature>
<dbReference type="NCBIfam" id="TIGR03609">
    <property type="entry name" value="S_layer_CsaB"/>
    <property type="match status" value="1"/>
</dbReference>
<organism evidence="2 3">
    <name type="scientific">Caldanaerovirga acetigignens</name>
    <dbReference type="NCBI Taxonomy" id="447595"/>
    <lineage>
        <taxon>Bacteria</taxon>
        <taxon>Bacillati</taxon>
        <taxon>Bacillota</taxon>
        <taxon>Clostridia</taxon>
        <taxon>Thermosediminibacterales</taxon>
        <taxon>Thermosediminibacteraceae</taxon>
        <taxon>Caldanaerovirga</taxon>
    </lineage>
</organism>
<evidence type="ECO:0000259" key="1">
    <source>
        <dbReference type="Pfam" id="PF04230"/>
    </source>
</evidence>
<proteinExistence type="predicted"/>
<gene>
    <name evidence="2" type="ORF">SAMN05660826_01409</name>
</gene>
<accession>A0A1M7JZN6</accession>
<dbReference type="Proteomes" id="UP000184375">
    <property type="component" value="Unassembled WGS sequence"/>
</dbReference>
<dbReference type="AlphaFoldDB" id="A0A1M7JZN6"/>
<dbReference type="PANTHER" id="PTHR36836:SF1">
    <property type="entry name" value="COLANIC ACID BIOSYNTHESIS PROTEIN WCAK"/>
    <property type="match status" value="1"/>
</dbReference>
<reference evidence="3" key="1">
    <citation type="submission" date="2016-11" db="EMBL/GenBank/DDBJ databases">
        <authorList>
            <person name="Varghese N."/>
            <person name="Submissions S."/>
        </authorList>
    </citation>
    <scope>NUCLEOTIDE SEQUENCE [LARGE SCALE GENOMIC DNA]</scope>
    <source>
        <strain evidence="3">DSM 18802</strain>
    </source>
</reference>
<dbReference type="STRING" id="447595.SAMN05660826_01409"/>
<evidence type="ECO:0000313" key="2">
    <source>
        <dbReference type="EMBL" id="SHM58424.1"/>
    </source>
</evidence>
<dbReference type="SUPFAM" id="SSF53756">
    <property type="entry name" value="UDP-Glycosyltransferase/glycogen phosphorylase"/>
    <property type="match status" value="1"/>
</dbReference>
<keyword evidence="2" id="KW-0808">Transferase</keyword>
<dbReference type="InterPro" id="IPR007345">
    <property type="entry name" value="Polysacch_pyruvyl_Trfase"/>
</dbReference>
<evidence type="ECO:0000313" key="3">
    <source>
        <dbReference type="Proteomes" id="UP000184375"/>
    </source>
</evidence>
<dbReference type="PANTHER" id="PTHR36836">
    <property type="entry name" value="COLANIC ACID BIOSYNTHESIS PROTEIN WCAK"/>
    <property type="match status" value="1"/>
</dbReference>
<sequence length="373" mass="41428">MKKILVSGYYGFGNAGDEAILMAMVDSFKKLDDNIRIKALSANPKETEMMHGIEAVHRTNPFLVVKAIAEADLVLSGGGGLLQDVTSSRSIPYYLLIVFLAKKMGKKVMFYANGVGPVNRNLNKRLIASVGNMVDLITVRDENSRDQLKNLGVKKPQIYVTADPAFALKPVDDETGLSILNRHRIDLSKAGLNIGISVRPWKVGETRKVIAEACDFLINSYSVNIVFIPMQFPQDYNESLEIMRLMKEKKVKVISESLGPRELLWVCGKMDLLCGMRLHALIFGAIMGVPLVGLAYDPKVENFLIRVGQPSAGTLKDLKVQSLCSLIQDAIKKREESSRALLAKRKEMEYLANENAMLALKLLEGGHEQYKKD</sequence>
<protein>
    <submittedName>
        <fullName evidence="2">Polysaccharide pyruvyl transferase CsaB</fullName>
    </submittedName>
</protein>